<proteinExistence type="predicted"/>
<dbReference type="InterPro" id="IPR008969">
    <property type="entry name" value="CarboxyPept-like_regulatory"/>
</dbReference>
<dbReference type="EMBL" id="FNQC01000018">
    <property type="protein sequence ID" value="SDZ50380.1"/>
    <property type="molecule type" value="Genomic_DNA"/>
</dbReference>
<comment type="caution">
    <text evidence="2">The sequence shown here is derived from an EMBL/GenBank/DDBJ whole genome shotgun (WGS) entry which is preliminary data.</text>
</comment>
<dbReference type="RefSeq" id="WP_019600051.1">
    <property type="nucleotide sequence ID" value="NZ_FNQC01000018.1"/>
</dbReference>
<evidence type="ECO:0000256" key="1">
    <source>
        <dbReference type="SAM" id="SignalP"/>
    </source>
</evidence>
<keyword evidence="1" id="KW-0732">Signal</keyword>
<dbReference type="Gene3D" id="2.60.40.1120">
    <property type="entry name" value="Carboxypeptidase-like, regulatory domain"/>
    <property type="match status" value="1"/>
</dbReference>
<accession>A0A1H3TJT7</accession>
<evidence type="ECO:0000313" key="2">
    <source>
        <dbReference type="EMBL" id="SDZ50380.1"/>
    </source>
</evidence>
<sequence>MKIRYAFAFFFLISQGLVAQQFSIKGSLKNGLTSEMIQGAAITLKGTAFSAVSKSNGEFAIEKVKMEKFVLNINAEGFQSYQAQINVKEDLSLGTITLFPMGYEAPSGALQKTIRATNVAELFINRPNFLGGNAVYGIPSEPKKLIGDFYLDPNWSKASILLYDKMEVMEGFFVRYNINSNMFEIRAADSDQVRIIPGLKIRNIVWIDAQHKIPRYFVNGMDLKEDGTPISGFFEVLVDGEMPLVRRTKAIIKESNYNTALMIGEKDDQILKRDTYYYIQGKNLIEIPKNKKNLMPVFGEKASEMTAFASQNKVNLKETSSLFVLFTKYNSLFEGFEPLMPKPTENQ</sequence>
<gene>
    <name evidence="2" type="ORF">SAMN05444412_11843</name>
</gene>
<dbReference type="Proteomes" id="UP000199663">
    <property type="component" value="Unassembled WGS sequence"/>
</dbReference>
<dbReference type="SUPFAM" id="SSF49464">
    <property type="entry name" value="Carboxypeptidase regulatory domain-like"/>
    <property type="match status" value="1"/>
</dbReference>
<protein>
    <submittedName>
        <fullName evidence="2">CarboxypepD_reg-like domain-containing protein</fullName>
    </submittedName>
</protein>
<evidence type="ECO:0000313" key="3">
    <source>
        <dbReference type="Proteomes" id="UP000199663"/>
    </source>
</evidence>
<organism evidence="2 3">
    <name type="scientific">Rhodonellum ikkaensis</name>
    <dbReference type="NCBI Taxonomy" id="336829"/>
    <lineage>
        <taxon>Bacteria</taxon>
        <taxon>Pseudomonadati</taxon>
        <taxon>Bacteroidota</taxon>
        <taxon>Cytophagia</taxon>
        <taxon>Cytophagales</taxon>
        <taxon>Cytophagaceae</taxon>
        <taxon>Rhodonellum</taxon>
    </lineage>
</organism>
<keyword evidence="3" id="KW-1185">Reference proteome</keyword>
<feature type="chain" id="PRO_5046646219" evidence="1">
    <location>
        <begin position="20"/>
        <end position="347"/>
    </location>
</feature>
<feature type="signal peptide" evidence="1">
    <location>
        <begin position="1"/>
        <end position="19"/>
    </location>
</feature>
<dbReference type="Pfam" id="PF13715">
    <property type="entry name" value="CarbopepD_reg_2"/>
    <property type="match status" value="1"/>
</dbReference>
<name>A0A1H3TJT7_9BACT</name>
<reference evidence="2 3" key="1">
    <citation type="submission" date="2016-10" db="EMBL/GenBank/DDBJ databases">
        <authorList>
            <person name="Varghese N."/>
            <person name="Submissions S."/>
        </authorList>
    </citation>
    <scope>NUCLEOTIDE SEQUENCE [LARGE SCALE GENOMIC DNA]</scope>
    <source>
        <strain evidence="2 3">DSM 17997</strain>
    </source>
</reference>